<dbReference type="EMBL" id="CP032568">
    <property type="protein sequence ID" value="AYF76595.1"/>
    <property type="molecule type" value="Genomic_DNA"/>
</dbReference>
<evidence type="ECO:0000313" key="1">
    <source>
        <dbReference type="EMBL" id="AYF76595.1"/>
    </source>
</evidence>
<dbReference type="OrthoDB" id="4553347at2"/>
<proteinExistence type="predicted"/>
<name>A0A386ZJ46_9NOCA</name>
<protein>
    <recommendedName>
        <fullName evidence="3">WXG100 family type VII secretion target</fullName>
    </recommendedName>
</protein>
<evidence type="ECO:0000313" key="2">
    <source>
        <dbReference type="Proteomes" id="UP000267164"/>
    </source>
</evidence>
<dbReference type="KEGG" id="nyu:D7D52_25390"/>
<dbReference type="Proteomes" id="UP000267164">
    <property type="component" value="Chromosome"/>
</dbReference>
<reference evidence="1 2" key="1">
    <citation type="submission" date="2018-09" db="EMBL/GenBank/DDBJ databases">
        <title>Nocardia yunnanensis sp. nov., an actinomycete isolated from a soil sample.</title>
        <authorList>
            <person name="Zhang J."/>
        </authorList>
    </citation>
    <scope>NUCLEOTIDE SEQUENCE [LARGE SCALE GENOMIC DNA]</scope>
    <source>
        <strain evidence="1 2">CFHS0054</strain>
    </source>
</reference>
<accession>A0A386ZJ46</accession>
<dbReference type="RefSeq" id="WP_120740263.1">
    <property type="nucleotide sequence ID" value="NZ_CP032568.1"/>
</dbReference>
<organism evidence="1 2">
    <name type="scientific">Nocardia yunnanensis</name>
    <dbReference type="NCBI Taxonomy" id="2382165"/>
    <lineage>
        <taxon>Bacteria</taxon>
        <taxon>Bacillati</taxon>
        <taxon>Actinomycetota</taxon>
        <taxon>Actinomycetes</taxon>
        <taxon>Mycobacteriales</taxon>
        <taxon>Nocardiaceae</taxon>
        <taxon>Nocardia</taxon>
    </lineage>
</organism>
<gene>
    <name evidence="1" type="ORF">D7D52_25390</name>
</gene>
<dbReference type="AlphaFoldDB" id="A0A386ZJ46"/>
<sequence>MLYDSAGMTALVSDLRQFHKDLVAVAGDGQSKIDTSSDLGQAVEKLKSAWSNPNSGAQNGALEGVEAAKSDWDNAYAEKCLTTLDAVATAVESALHNALYADNKVKGSFS</sequence>
<keyword evidence="2" id="KW-1185">Reference proteome</keyword>
<evidence type="ECO:0008006" key="3">
    <source>
        <dbReference type="Google" id="ProtNLM"/>
    </source>
</evidence>